<comment type="similarity">
    <text evidence="1">Belongs to the thioredoxin family.</text>
</comment>
<dbReference type="Gene3D" id="3.40.30.10">
    <property type="entry name" value="Glutaredoxin"/>
    <property type="match status" value="1"/>
</dbReference>
<feature type="site" description="Contributes to redox potential value" evidence="7">
    <location>
        <position position="13"/>
    </location>
</feature>
<accession>A0A1F4V574</accession>
<dbReference type="PROSITE" id="PS51352">
    <property type="entry name" value="THIOREDOXIN_2"/>
    <property type="match status" value="1"/>
</dbReference>
<evidence type="ECO:0000259" key="9">
    <source>
        <dbReference type="PROSITE" id="PS51352"/>
    </source>
</evidence>
<name>A0A1F4V574_UNCKA</name>
<evidence type="ECO:0000256" key="5">
    <source>
        <dbReference type="ARBA" id="ARBA00023284"/>
    </source>
</evidence>
<protein>
    <recommendedName>
        <fullName evidence="6">Thioredoxin</fullName>
    </recommendedName>
</protein>
<dbReference type="STRING" id="1802624.A2982_00445"/>
<evidence type="ECO:0000256" key="1">
    <source>
        <dbReference type="ARBA" id="ARBA00008987"/>
    </source>
</evidence>
<keyword evidence="4 8" id="KW-1015">Disulfide bond</keyword>
<organism evidence="10 11">
    <name type="scientific">candidate division WWE3 bacterium RIFCSPLOWO2_01_FULL_39_13</name>
    <dbReference type="NCBI Taxonomy" id="1802624"/>
    <lineage>
        <taxon>Bacteria</taxon>
        <taxon>Katanobacteria</taxon>
    </lineage>
</organism>
<sequence>MITLIDFYAEWCGPCQAMKPLMEAIEKTYKDKVQIERVDVDSSQSKAMEFSVMSIPTLVILKDGREIDRKIGLITEPVLKQWIDSNL</sequence>
<reference evidence="10 11" key="1">
    <citation type="journal article" date="2016" name="Nat. Commun.">
        <title>Thousands of microbial genomes shed light on interconnected biogeochemical processes in an aquifer system.</title>
        <authorList>
            <person name="Anantharaman K."/>
            <person name="Brown C.T."/>
            <person name="Hug L.A."/>
            <person name="Sharon I."/>
            <person name="Castelle C.J."/>
            <person name="Probst A.J."/>
            <person name="Thomas B.C."/>
            <person name="Singh A."/>
            <person name="Wilkins M.J."/>
            <person name="Karaoz U."/>
            <person name="Brodie E.L."/>
            <person name="Williams K.H."/>
            <person name="Hubbard S.S."/>
            <person name="Banfield J.F."/>
        </authorList>
    </citation>
    <scope>NUCLEOTIDE SEQUENCE [LARGE SCALE GENOMIC DNA]</scope>
</reference>
<feature type="disulfide bond" description="Redox-active" evidence="8">
    <location>
        <begin position="12"/>
        <end position="15"/>
    </location>
</feature>
<dbReference type="InterPro" id="IPR036249">
    <property type="entry name" value="Thioredoxin-like_sf"/>
</dbReference>
<comment type="caution">
    <text evidence="10">The sequence shown here is derived from an EMBL/GenBank/DDBJ whole genome shotgun (WGS) entry which is preliminary data.</text>
</comment>
<evidence type="ECO:0000256" key="4">
    <source>
        <dbReference type="ARBA" id="ARBA00023157"/>
    </source>
</evidence>
<feature type="active site" description="Nucleophile" evidence="7">
    <location>
        <position position="12"/>
    </location>
</feature>
<dbReference type="PRINTS" id="PR00421">
    <property type="entry name" value="THIOREDOXIN"/>
</dbReference>
<evidence type="ECO:0000313" key="10">
    <source>
        <dbReference type="EMBL" id="OGC52294.1"/>
    </source>
</evidence>
<dbReference type="Pfam" id="PF00085">
    <property type="entry name" value="Thioredoxin"/>
    <property type="match status" value="1"/>
</dbReference>
<dbReference type="PIRSF" id="PIRSF000077">
    <property type="entry name" value="Thioredoxin"/>
    <property type="match status" value="1"/>
</dbReference>
<dbReference type="InterPro" id="IPR017937">
    <property type="entry name" value="Thioredoxin_CS"/>
</dbReference>
<dbReference type="PROSITE" id="PS00194">
    <property type="entry name" value="THIOREDOXIN_1"/>
    <property type="match status" value="1"/>
</dbReference>
<evidence type="ECO:0000256" key="3">
    <source>
        <dbReference type="ARBA" id="ARBA00022982"/>
    </source>
</evidence>
<keyword evidence="5 8" id="KW-0676">Redox-active center</keyword>
<dbReference type="InterPro" id="IPR005746">
    <property type="entry name" value="Thioredoxin"/>
</dbReference>
<dbReference type="CDD" id="cd02947">
    <property type="entry name" value="TRX_family"/>
    <property type="match status" value="1"/>
</dbReference>
<feature type="domain" description="Thioredoxin" evidence="9">
    <location>
        <begin position="1"/>
        <end position="87"/>
    </location>
</feature>
<evidence type="ECO:0000256" key="6">
    <source>
        <dbReference type="NCBIfam" id="TIGR01068"/>
    </source>
</evidence>
<evidence type="ECO:0000256" key="2">
    <source>
        <dbReference type="ARBA" id="ARBA00022448"/>
    </source>
</evidence>
<dbReference type="GO" id="GO:0015035">
    <property type="term" value="F:protein-disulfide reductase activity"/>
    <property type="evidence" value="ECO:0007669"/>
    <property type="project" value="UniProtKB-UniRule"/>
</dbReference>
<feature type="site" description="Contributes to redox potential value" evidence="7">
    <location>
        <position position="14"/>
    </location>
</feature>
<dbReference type="Proteomes" id="UP000178771">
    <property type="component" value="Unassembled WGS sequence"/>
</dbReference>
<gene>
    <name evidence="10" type="ORF">A2982_00445</name>
</gene>
<dbReference type="AlphaFoldDB" id="A0A1F4V574"/>
<feature type="site" description="Deprotonates C-terminal active site Cys" evidence="7">
    <location>
        <position position="6"/>
    </location>
</feature>
<dbReference type="NCBIfam" id="TIGR01068">
    <property type="entry name" value="thioredoxin"/>
    <property type="match status" value="1"/>
</dbReference>
<evidence type="ECO:0000256" key="7">
    <source>
        <dbReference type="PIRSR" id="PIRSR000077-1"/>
    </source>
</evidence>
<proteinExistence type="inferred from homology"/>
<feature type="active site" description="Nucleophile" evidence="7">
    <location>
        <position position="15"/>
    </location>
</feature>
<dbReference type="PANTHER" id="PTHR45663:SF11">
    <property type="entry name" value="GEO12009P1"/>
    <property type="match status" value="1"/>
</dbReference>
<dbReference type="SUPFAM" id="SSF52833">
    <property type="entry name" value="Thioredoxin-like"/>
    <property type="match status" value="1"/>
</dbReference>
<dbReference type="PANTHER" id="PTHR45663">
    <property type="entry name" value="GEO12009P1"/>
    <property type="match status" value="1"/>
</dbReference>
<dbReference type="EMBL" id="MEVH01000004">
    <property type="protein sequence ID" value="OGC52294.1"/>
    <property type="molecule type" value="Genomic_DNA"/>
</dbReference>
<dbReference type="GO" id="GO:0005737">
    <property type="term" value="C:cytoplasm"/>
    <property type="evidence" value="ECO:0007669"/>
    <property type="project" value="TreeGrafter"/>
</dbReference>
<keyword evidence="2" id="KW-0813">Transport</keyword>
<evidence type="ECO:0000313" key="11">
    <source>
        <dbReference type="Proteomes" id="UP000178771"/>
    </source>
</evidence>
<dbReference type="InterPro" id="IPR013766">
    <property type="entry name" value="Thioredoxin_domain"/>
</dbReference>
<evidence type="ECO:0000256" key="8">
    <source>
        <dbReference type="PIRSR" id="PIRSR000077-4"/>
    </source>
</evidence>
<keyword evidence="3" id="KW-0249">Electron transport</keyword>